<feature type="transmembrane region" description="Helical" evidence="1">
    <location>
        <begin position="384"/>
        <end position="405"/>
    </location>
</feature>
<proteinExistence type="predicted"/>
<dbReference type="AlphaFoldDB" id="A0AA39R5C9"/>
<keyword evidence="1" id="KW-0472">Membrane</keyword>
<evidence type="ECO:0000256" key="2">
    <source>
        <dbReference type="SAM" id="SignalP"/>
    </source>
</evidence>
<comment type="caution">
    <text evidence="3">The sequence shown here is derived from an EMBL/GenBank/DDBJ whole genome shotgun (WGS) entry which is preliminary data.</text>
</comment>
<feature type="signal peptide" evidence="2">
    <location>
        <begin position="1"/>
        <end position="23"/>
    </location>
</feature>
<feature type="transmembrane region" description="Helical" evidence="1">
    <location>
        <begin position="264"/>
        <end position="285"/>
    </location>
</feature>
<accession>A0AA39R5C9</accession>
<evidence type="ECO:0000313" key="3">
    <source>
        <dbReference type="EMBL" id="KAK0515212.1"/>
    </source>
</evidence>
<gene>
    <name evidence="3" type="ORF">JMJ35_002591</name>
</gene>
<feature type="transmembrane region" description="Helical" evidence="1">
    <location>
        <begin position="348"/>
        <end position="372"/>
    </location>
</feature>
<evidence type="ECO:0000256" key="1">
    <source>
        <dbReference type="SAM" id="Phobius"/>
    </source>
</evidence>
<keyword evidence="2" id="KW-0732">Signal</keyword>
<sequence length="604" mass="65977">MNYDWRRLCGMLAFLLILPVTNAQNIVVSSTAAWSSQIIAFWGAILIGIRASDRTIVTNACTSFFCAARVARRARRIKAVLTRGNWLMHSGWENGSKRIDVVVIYWTSPADLRRVARSVSLYIEVFADQWEVLIVGRKMRTSAPPIDGCARWIQSPRHESLSGARSQTSGASVFPLSIDTINHGISMLKAESLSDIVRFLYDHCSIDATRCAYKSELPTDDGTHPSLALHYTSIVVNQTPFMSPLTTIRQTGFGVERVASPKSAIAMFILVHITVSVAVGLMGAASGRGLAVWLMGIRPALLSLGSENIGGTETLMTLLALDKSSFNYMSGGGSVDLAGQVTGYGKPLLPFLIIFVIPLLEMALITAGWLYGALQARKLAPTGVVGNGMLWLSALVGLALSARAFSGIKQRLSGRLLGYKQIANHSMTTVAVRDLEIPSDRILSSTTYSNSIVALAVSVLRTDDDDNMVTLTAESILARPEFNASIDEYIAKDILKYQYRGDAIISRGDPPKPVTPRNIYPWIQTSFCIALTMFCGCVTVVYAYCNFPKWVKPVTEVLLAISAMWFSTLERTGGLPHNRDTYVCFMVATLILSSVWYVGVESLG</sequence>
<reference evidence="3" key="1">
    <citation type="submission" date="2023-03" db="EMBL/GenBank/DDBJ databases">
        <title>Complete genome of Cladonia borealis.</title>
        <authorList>
            <person name="Park H."/>
        </authorList>
    </citation>
    <scope>NUCLEOTIDE SEQUENCE</scope>
    <source>
        <strain evidence="3">ANT050790</strain>
    </source>
</reference>
<dbReference type="Proteomes" id="UP001166286">
    <property type="component" value="Unassembled WGS sequence"/>
</dbReference>
<feature type="transmembrane region" description="Helical" evidence="1">
    <location>
        <begin position="522"/>
        <end position="544"/>
    </location>
</feature>
<feature type="transmembrane region" description="Helical" evidence="1">
    <location>
        <begin position="581"/>
        <end position="599"/>
    </location>
</feature>
<evidence type="ECO:0000313" key="4">
    <source>
        <dbReference type="Proteomes" id="UP001166286"/>
    </source>
</evidence>
<name>A0AA39R5C9_9LECA</name>
<keyword evidence="1" id="KW-1133">Transmembrane helix</keyword>
<dbReference type="EMBL" id="JAFEKC020000004">
    <property type="protein sequence ID" value="KAK0515212.1"/>
    <property type="molecule type" value="Genomic_DNA"/>
</dbReference>
<protein>
    <submittedName>
        <fullName evidence="3">Uncharacterized protein</fullName>
    </submittedName>
</protein>
<keyword evidence="4" id="KW-1185">Reference proteome</keyword>
<organism evidence="3 4">
    <name type="scientific">Cladonia borealis</name>
    <dbReference type="NCBI Taxonomy" id="184061"/>
    <lineage>
        <taxon>Eukaryota</taxon>
        <taxon>Fungi</taxon>
        <taxon>Dikarya</taxon>
        <taxon>Ascomycota</taxon>
        <taxon>Pezizomycotina</taxon>
        <taxon>Lecanoromycetes</taxon>
        <taxon>OSLEUM clade</taxon>
        <taxon>Lecanoromycetidae</taxon>
        <taxon>Lecanorales</taxon>
        <taxon>Lecanorineae</taxon>
        <taxon>Cladoniaceae</taxon>
        <taxon>Cladonia</taxon>
    </lineage>
</organism>
<feature type="chain" id="PRO_5041340911" evidence="2">
    <location>
        <begin position="24"/>
        <end position="604"/>
    </location>
</feature>
<keyword evidence="1" id="KW-0812">Transmembrane</keyword>